<keyword evidence="6" id="KW-0238">DNA-binding</keyword>
<reference evidence="10" key="1">
    <citation type="submission" date="2016-06" db="EMBL/GenBank/DDBJ databases">
        <title>Identification of putative biosynthetic pathways for the production of bioactive secondary metabolites by the marine actinomycete Kocuria kristinae RUTW2-3.</title>
        <authorList>
            <person name="Waterworth S.C."/>
            <person name="Walmsley T.A."/>
            <person name="Matongo T."/>
            <person name="Davies-Coleman M.T."/>
            <person name="Dorrington R.A."/>
        </authorList>
    </citation>
    <scope>NUCLEOTIDE SEQUENCE [LARGE SCALE GENOMIC DNA]</scope>
    <source>
        <strain evidence="10">RUTW2-3</strain>
    </source>
</reference>
<dbReference type="SUPFAM" id="SSF50249">
    <property type="entry name" value="Nucleic acid-binding proteins"/>
    <property type="match status" value="2"/>
</dbReference>
<evidence type="ECO:0000256" key="6">
    <source>
        <dbReference type="ARBA" id="ARBA00023125"/>
    </source>
</evidence>
<sequence>MTRLEDRPLTEVLHPQTAKALSRHLGLETVGDLLEHLPRRYLPRGELTSFAELQEGQEVSLISRVLSVHTRSLHTRRGSIAEVTVTDQLDPAGTGPAPAPDTAAARLDGLAGTDIGVAPADPGQTMTLSFFNAWTAAKDLHPGDHVMFSGKVSEYRGRLTLTNPHYAVLTDLAAAADPQAAQAPIPVYPATAKYTTDRIAAAVAAVLDGTDLTQLEDPVPEALRRRHRLMPIAAAYEAAHRPDDEEQPHRGLRTFRYREALILQTVLARRAHRWESRRTSAHPAREDGLLAAFDAALPFRRTDGQVRVGEEIAADLAGTRPMNRLLQGDVGSGKTLVALRAMLQVADAGAQAALLAPTEVLAGQHLRSLTAALGDLAAPTGPVHVALLSASQPAAAKRQTLLDIATGAAQIVVGTHALLGEQVIFENLGLVVVDEQHRFGVAQRHALSGSDQAPAHRLVMTATPIPRSVAMTVFGDLETSVLDELPAGRREVATHVVSLAAHPGWEQRIWQRAREEAQAGHQVFVVVPTVEDGGPARPGTGAPLQSVEGLSARLAGMPELAGVRIGILHGRVPGEEKTRIMQEMAAGRIDLLVATTVIEVGVDVPNATLMVIMDADRLGISTLHQLRGRIGRGSLPGTCLLVTEQEEDGPSMQRLHAVASTRDGFALSLADLEQRREGDILGASQSGTHSTLKTLSVLRHPQIIAQARADARELVAEDPELSRWPDLAAAVERADSDEASRYLERG</sequence>
<evidence type="ECO:0000256" key="7">
    <source>
        <dbReference type="ARBA" id="ARBA00023204"/>
    </source>
</evidence>
<evidence type="ECO:0000259" key="8">
    <source>
        <dbReference type="PROSITE" id="PS51192"/>
    </source>
</evidence>
<protein>
    <recommendedName>
        <fullName evidence="12">ATP-dependent DNA helicase RecG</fullName>
    </recommendedName>
</protein>
<dbReference type="Gene3D" id="3.40.50.300">
    <property type="entry name" value="P-loop containing nucleotide triphosphate hydrolases"/>
    <property type="match status" value="2"/>
</dbReference>
<dbReference type="PROSITE" id="PS51192">
    <property type="entry name" value="HELICASE_ATP_BIND_1"/>
    <property type="match status" value="1"/>
</dbReference>
<keyword evidence="2" id="KW-0227">DNA damage</keyword>
<evidence type="ECO:0000256" key="1">
    <source>
        <dbReference type="ARBA" id="ARBA00022741"/>
    </source>
</evidence>
<evidence type="ECO:0008006" key="12">
    <source>
        <dbReference type="Google" id="ProtNLM"/>
    </source>
</evidence>
<evidence type="ECO:0000256" key="5">
    <source>
        <dbReference type="ARBA" id="ARBA00022840"/>
    </source>
</evidence>
<dbReference type="SMART" id="SM00490">
    <property type="entry name" value="HELICc"/>
    <property type="match status" value="1"/>
</dbReference>
<dbReference type="GO" id="GO:0003677">
    <property type="term" value="F:DNA binding"/>
    <property type="evidence" value="ECO:0007669"/>
    <property type="project" value="UniProtKB-KW"/>
</dbReference>
<dbReference type="RefSeq" id="WP_064725611.1">
    <property type="nucleotide sequence ID" value="NZ_LJBJ02000016.1"/>
</dbReference>
<proteinExistence type="predicted"/>
<feature type="domain" description="Helicase C-terminal" evidence="9">
    <location>
        <begin position="504"/>
        <end position="673"/>
    </location>
</feature>
<keyword evidence="3" id="KW-0378">Hydrolase</keyword>
<dbReference type="GO" id="GO:0005524">
    <property type="term" value="F:ATP binding"/>
    <property type="evidence" value="ECO:0007669"/>
    <property type="project" value="UniProtKB-KW"/>
</dbReference>
<comment type="caution">
    <text evidence="10">The sequence shown here is derived from an EMBL/GenBank/DDBJ whole genome shotgun (WGS) entry which is preliminary data.</text>
</comment>
<keyword evidence="11" id="KW-1185">Reference proteome</keyword>
<dbReference type="SUPFAM" id="SSF52540">
    <property type="entry name" value="P-loop containing nucleoside triphosphate hydrolases"/>
    <property type="match status" value="2"/>
</dbReference>
<evidence type="ECO:0000259" key="9">
    <source>
        <dbReference type="PROSITE" id="PS51194"/>
    </source>
</evidence>
<dbReference type="EMBL" id="LJBJ02000016">
    <property type="protein sequence ID" value="OAX51538.1"/>
    <property type="molecule type" value="Genomic_DNA"/>
</dbReference>
<evidence type="ECO:0000313" key="10">
    <source>
        <dbReference type="EMBL" id="OAX51538.1"/>
    </source>
</evidence>
<keyword evidence="4" id="KW-0347">Helicase</keyword>
<dbReference type="Proteomes" id="UP000053171">
    <property type="component" value="Unassembled WGS sequence"/>
</dbReference>
<keyword evidence="5" id="KW-0067">ATP-binding</keyword>
<evidence type="ECO:0000256" key="3">
    <source>
        <dbReference type="ARBA" id="ARBA00022801"/>
    </source>
</evidence>
<keyword evidence="1" id="KW-0547">Nucleotide-binding</keyword>
<name>A0A199NSF4_9MICC</name>
<dbReference type="InterPro" id="IPR047112">
    <property type="entry name" value="RecG/Mfd"/>
</dbReference>
<dbReference type="InterPro" id="IPR001650">
    <property type="entry name" value="Helicase_C-like"/>
</dbReference>
<evidence type="ECO:0000256" key="2">
    <source>
        <dbReference type="ARBA" id="ARBA00022763"/>
    </source>
</evidence>
<organism evidence="10 11">
    <name type="scientific">Rothia kristinae</name>
    <dbReference type="NCBI Taxonomy" id="37923"/>
    <lineage>
        <taxon>Bacteria</taxon>
        <taxon>Bacillati</taxon>
        <taxon>Actinomycetota</taxon>
        <taxon>Actinomycetes</taxon>
        <taxon>Micrococcales</taxon>
        <taxon>Micrococcaceae</taxon>
        <taxon>Rothia</taxon>
    </lineage>
</organism>
<dbReference type="InterPro" id="IPR045562">
    <property type="entry name" value="RecG_dom3_C"/>
</dbReference>
<evidence type="ECO:0000313" key="11">
    <source>
        <dbReference type="Proteomes" id="UP000053171"/>
    </source>
</evidence>
<feature type="domain" description="Helicase ATP-binding" evidence="8">
    <location>
        <begin position="315"/>
        <end position="482"/>
    </location>
</feature>
<dbReference type="InterPro" id="IPR027417">
    <property type="entry name" value="P-loop_NTPase"/>
</dbReference>
<dbReference type="GO" id="GO:0003678">
    <property type="term" value="F:DNA helicase activity"/>
    <property type="evidence" value="ECO:0007669"/>
    <property type="project" value="TreeGrafter"/>
</dbReference>
<dbReference type="SMART" id="SM00487">
    <property type="entry name" value="DEXDc"/>
    <property type="match status" value="1"/>
</dbReference>
<dbReference type="InterPro" id="IPR011545">
    <property type="entry name" value="DEAD/DEAH_box_helicase_dom"/>
</dbReference>
<dbReference type="GO" id="GO:0016787">
    <property type="term" value="F:hydrolase activity"/>
    <property type="evidence" value="ECO:0007669"/>
    <property type="project" value="UniProtKB-KW"/>
</dbReference>
<dbReference type="AlphaFoldDB" id="A0A199NSF4"/>
<dbReference type="Gene3D" id="2.40.50.140">
    <property type="entry name" value="Nucleic acid-binding proteins"/>
    <property type="match status" value="1"/>
</dbReference>
<dbReference type="GO" id="GO:0006281">
    <property type="term" value="P:DNA repair"/>
    <property type="evidence" value="ECO:0007669"/>
    <property type="project" value="UniProtKB-KW"/>
</dbReference>
<dbReference type="PROSITE" id="PS51194">
    <property type="entry name" value="HELICASE_CTER"/>
    <property type="match status" value="1"/>
</dbReference>
<dbReference type="Pfam" id="PF00271">
    <property type="entry name" value="Helicase_C"/>
    <property type="match status" value="1"/>
</dbReference>
<dbReference type="InterPro" id="IPR012340">
    <property type="entry name" value="NA-bd_OB-fold"/>
</dbReference>
<dbReference type="PANTHER" id="PTHR47964:SF1">
    <property type="entry name" value="ATP-DEPENDENT DNA HELICASE HOMOLOG RECG, CHLOROPLASTIC"/>
    <property type="match status" value="1"/>
</dbReference>
<accession>A0A199NSF4</accession>
<dbReference type="InterPro" id="IPR014001">
    <property type="entry name" value="Helicase_ATP-bd"/>
</dbReference>
<keyword evidence="7" id="KW-0234">DNA repair</keyword>
<gene>
    <name evidence="10" type="ORF">AN277_0208065</name>
</gene>
<dbReference type="PANTHER" id="PTHR47964">
    <property type="entry name" value="ATP-DEPENDENT DNA HELICASE HOMOLOG RECG, CHLOROPLASTIC"/>
    <property type="match status" value="1"/>
</dbReference>
<dbReference type="Pfam" id="PF19833">
    <property type="entry name" value="RecG_dom3_C"/>
    <property type="match status" value="1"/>
</dbReference>
<evidence type="ECO:0000256" key="4">
    <source>
        <dbReference type="ARBA" id="ARBA00022806"/>
    </source>
</evidence>
<dbReference type="CDD" id="cd04488">
    <property type="entry name" value="RecG_wedge_OBF"/>
    <property type="match status" value="1"/>
</dbReference>
<dbReference type="Pfam" id="PF00270">
    <property type="entry name" value="DEAD"/>
    <property type="match status" value="1"/>
</dbReference>